<dbReference type="InterPro" id="IPR001680">
    <property type="entry name" value="WD40_rpt"/>
</dbReference>
<evidence type="ECO:0000256" key="3">
    <source>
        <dbReference type="PROSITE-ProRule" id="PRU00221"/>
    </source>
</evidence>
<dbReference type="GO" id="GO:0003723">
    <property type="term" value="F:RNA binding"/>
    <property type="evidence" value="ECO:0007669"/>
    <property type="project" value="TreeGrafter"/>
</dbReference>
<proteinExistence type="predicted"/>
<gene>
    <name evidence="4" type="ORF">C5746_40615</name>
</gene>
<accession>A0A2Z5JP49</accession>
<dbReference type="PANTHER" id="PTHR44006">
    <property type="entry name" value="U5 SMALL NUCLEAR RIBONUCLEOPROTEIN 40 KDA PROTEIN"/>
    <property type="match status" value="1"/>
</dbReference>
<dbReference type="RefSeq" id="WP_114248525.1">
    <property type="nucleotide sequence ID" value="NZ_CP027306.1"/>
</dbReference>
<dbReference type="PROSITE" id="PS50082">
    <property type="entry name" value="WD_REPEATS_2"/>
    <property type="match status" value="2"/>
</dbReference>
<evidence type="ECO:0000313" key="4">
    <source>
        <dbReference type="EMBL" id="AXE82143.1"/>
    </source>
</evidence>
<dbReference type="GeneID" id="95524552"/>
<dbReference type="PROSITE" id="PS50294">
    <property type="entry name" value="WD_REPEATS_REGION"/>
    <property type="match status" value="2"/>
</dbReference>
<dbReference type="SUPFAM" id="SSF50978">
    <property type="entry name" value="WD40 repeat-like"/>
    <property type="match status" value="1"/>
</dbReference>
<reference evidence="4 5" key="1">
    <citation type="journal article" date="2018" name="Front. Microbiol.">
        <title>Genome Sequencing of Streptomyces atratus SCSIOZH16 and Activation Production of Nocardamine via Metabolic Engineering.</title>
        <authorList>
            <person name="Li Y."/>
            <person name="Zhang C."/>
            <person name="Liu C."/>
            <person name="Ju J."/>
            <person name="Ma J."/>
        </authorList>
    </citation>
    <scope>NUCLEOTIDE SEQUENCE [LARGE SCALE GENOMIC DNA]</scope>
    <source>
        <strain evidence="4 5">SCSIO_ZH16</strain>
    </source>
</reference>
<dbReference type="InterPro" id="IPR020472">
    <property type="entry name" value="WD40_PAC1"/>
</dbReference>
<dbReference type="PRINTS" id="PR00320">
    <property type="entry name" value="GPROTEINBRPT"/>
</dbReference>
<dbReference type="SMART" id="SM00320">
    <property type="entry name" value="WD40"/>
    <property type="match status" value="2"/>
</dbReference>
<dbReference type="InterPro" id="IPR052234">
    <property type="entry name" value="U5_snRNP_Component"/>
</dbReference>
<sequence>MTATRRPAQHPDGASHHNRANVVCYGTSEDGTIQLWDVTDPAQASKLGDGVTSGTGKVFSVAFSPDGNTIAAAGFDNTVRLWDATDPAHATQLGHTLTGHTRAAHSVAFSSDGKTLASSSADHTVRLWKWDINEASEQICANTDSVTSEQWKQYLPQRDYNQPCP</sequence>
<dbReference type="EMBL" id="CP027306">
    <property type="protein sequence ID" value="AXE82143.1"/>
    <property type="molecule type" value="Genomic_DNA"/>
</dbReference>
<dbReference type="InterPro" id="IPR015943">
    <property type="entry name" value="WD40/YVTN_repeat-like_dom_sf"/>
</dbReference>
<keyword evidence="1 3" id="KW-0853">WD repeat</keyword>
<dbReference type="Proteomes" id="UP000252698">
    <property type="component" value="Chromosome"/>
</dbReference>
<evidence type="ECO:0000256" key="2">
    <source>
        <dbReference type="ARBA" id="ARBA00022737"/>
    </source>
</evidence>
<evidence type="ECO:0000256" key="1">
    <source>
        <dbReference type="ARBA" id="ARBA00022574"/>
    </source>
</evidence>
<evidence type="ECO:0000313" key="5">
    <source>
        <dbReference type="Proteomes" id="UP000252698"/>
    </source>
</evidence>
<name>A0A2Z5JP49_STRAR</name>
<dbReference type="InterPro" id="IPR036322">
    <property type="entry name" value="WD40_repeat_dom_sf"/>
</dbReference>
<dbReference type="AlphaFoldDB" id="A0A2Z5JP49"/>
<keyword evidence="2" id="KW-0677">Repeat</keyword>
<feature type="repeat" description="WD" evidence="3">
    <location>
        <begin position="97"/>
        <end position="129"/>
    </location>
</feature>
<dbReference type="PANTHER" id="PTHR44006:SF1">
    <property type="entry name" value="U5 SMALL NUCLEAR RIBONUCLEOPROTEIN 40 KDA PROTEIN"/>
    <property type="match status" value="1"/>
</dbReference>
<feature type="repeat" description="WD" evidence="3">
    <location>
        <begin position="51"/>
        <end position="92"/>
    </location>
</feature>
<dbReference type="KEGG" id="sata:C5746_40615"/>
<dbReference type="Pfam" id="PF00400">
    <property type="entry name" value="WD40"/>
    <property type="match status" value="2"/>
</dbReference>
<dbReference type="Gene3D" id="2.130.10.10">
    <property type="entry name" value="YVTN repeat-like/Quinoprotein amine dehydrogenase"/>
    <property type="match status" value="1"/>
</dbReference>
<organism evidence="4 5">
    <name type="scientific">Streptomyces atratus</name>
    <dbReference type="NCBI Taxonomy" id="1893"/>
    <lineage>
        <taxon>Bacteria</taxon>
        <taxon>Bacillati</taxon>
        <taxon>Actinomycetota</taxon>
        <taxon>Actinomycetes</taxon>
        <taxon>Kitasatosporales</taxon>
        <taxon>Streptomycetaceae</taxon>
        <taxon>Streptomyces</taxon>
    </lineage>
</organism>
<protein>
    <submittedName>
        <fullName evidence="4">Uncharacterized protein</fullName>
    </submittedName>
</protein>